<dbReference type="Proteomes" id="UP000611500">
    <property type="component" value="Unassembled WGS sequence"/>
</dbReference>
<accession>A0A8J3H2G7</accession>
<feature type="domain" description="Aminoglycoside phosphotransferase" evidence="1">
    <location>
        <begin position="91"/>
        <end position="260"/>
    </location>
</feature>
<dbReference type="PANTHER" id="PTHR43883:SF1">
    <property type="entry name" value="GLUCONOKINASE"/>
    <property type="match status" value="1"/>
</dbReference>
<dbReference type="SUPFAM" id="SSF52540">
    <property type="entry name" value="P-loop containing nucleoside triphosphate hydrolases"/>
    <property type="match status" value="1"/>
</dbReference>
<reference evidence="2" key="1">
    <citation type="journal article" date="2014" name="Int. J. Syst. Evol. Microbiol.">
        <title>Complete genome sequence of Corynebacterium casei LMG S-19264T (=DSM 44701T), isolated from a smear-ripened cheese.</title>
        <authorList>
            <consortium name="US DOE Joint Genome Institute (JGI-PGF)"/>
            <person name="Walter F."/>
            <person name="Albersmeier A."/>
            <person name="Kalinowski J."/>
            <person name="Ruckert C."/>
        </authorList>
    </citation>
    <scope>NUCLEOTIDE SEQUENCE</scope>
    <source>
        <strain evidence="2">CGMCC 1.7081</strain>
    </source>
</reference>
<reference evidence="2" key="2">
    <citation type="submission" date="2020-09" db="EMBL/GenBank/DDBJ databases">
        <authorList>
            <person name="Sun Q."/>
            <person name="Zhou Y."/>
        </authorList>
    </citation>
    <scope>NUCLEOTIDE SEQUENCE</scope>
    <source>
        <strain evidence="2">CGMCC 1.7081</strain>
    </source>
</reference>
<dbReference type="Pfam" id="PF13671">
    <property type="entry name" value="AAA_33"/>
    <property type="match status" value="1"/>
</dbReference>
<dbReference type="GO" id="GO:0016301">
    <property type="term" value="F:kinase activity"/>
    <property type="evidence" value="ECO:0007669"/>
    <property type="project" value="UniProtKB-KW"/>
</dbReference>
<keyword evidence="3" id="KW-1185">Reference proteome</keyword>
<dbReference type="Pfam" id="PF01636">
    <property type="entry name" value="APH"/>
    <property type="match status" value="1"/>
</dbReference>
<evidence type="ECO:0000313" key="2">
    <source>
        <dbReference type="EMBL" id="GHG79681.1"/>
    </source>
</evidence>
<dbReference type="InterPro" id="IPR027417">
    <property type="entry name" value="P-loop_NTPase"/>
</dbReference>
<comment type="caution">
    <text evidence="2">The sequence shown here is derived from an EMBL/GenBank/DDBJ whole genome shotgun (WGS) entry which is preliminary data.</text>
</comment>
<dbReference type="InterPro" id="IPR011009">
    <property type="entry name" value="Kinase-like_dom_sf"/>
</dbReference>
<dbReference type="RefSeq" id="WP_028091969.1">
    <property type="nucleotide sequence ID" value="NZ_BNAP01000001.1"/>
</dbReference>
<proteinExistence type="predicted"/>
<dbReference type="AlphaFoldDB" id="A0A8J3H2G7"/>
<keyword evidence="2" id="KW-0808">Transferase</keyword>
<evidence type="ECO:0000259" key="1">
    <source>
        <dbReference type="Pfam" id="PF01636"/>
    </source>
</evidence>
<dbReference type="PANTHER" id="PTHR43883">
    <property type="entry name" value="SLR0207 PROTEIN"/>
    <property type="match status" value="1"/>
</dbReference>
<dbReference type="EMBL" id="BNAP01000001">
    <property type="protein sequence ID" value="GHG79681.1"/>
    <property type="molecule type" value="Genomic_DNA"/>
</dbReference>
<dbReference type="SUPFAM" id="SSF56112">
    <property type="entry name" value="Protein kinase-like (PK-like)"/>
    <property type="match status" value="1"/>
</dbReference>
<dbReference type="InterPro" id="IPR052732">
    <property type="entry name" value="Cell-binding_unc_protein"/>
</dbReference>
<dbReference type="InterPro" id="IPR002575">
    <property type="entry name" value="Aminoglycoside_PTrfase"/>
</dbReference>
<evidence type="ECO:0000313" key="3">
    <source>
        <dbReference type="Proteomes" id="UP000611500"/>
    </source>
</evidence>
<dbReference type="Gene3D" id="3.40.50.300">
    <property type="entry name" value="P-loop containing nucleotide triphosphate hydrolases"/>
    <property type="match status" value="1"/>
</dbReference>
<gene>
    <name evidence="2" type="ORF">GCM10010961_01970</name>
</gene>
<protein>
    <submittedName>
        <fullName evidence="2">Kinase</fullName>
    </submittedName>
</protein>
<keyword evidence="2" id="KW-0418">Kinase</keyword>
<sequence>MQTEDQSGVIGFLSDPASHGAPGPVEVVQTHISVIFLVGERAFKLKRAVHLPYADFSTPAIRLAACEKEVALNRPAAPELYLGVRRITRGPDGLAFDGTGELIDAVVEMMRFDQDRLFDRMAQRGELDAGTIRALSSEIAAAHARAEIVQGQGGAANIAGVLDINRAGFGESAVFSAAAVAALDDAFRQRLATHADLLDARAKAGRIRRCHGDLHLRNICLWQGQPRLFDCIDFNDQLATTDVLYDLAFVAMDLWHRGLRGFANFLVNLYLDRSGDEAGFALLPFFMALRAAVRAHVIATQAETGAADQAEAARTTAREYYDLAMEMLAPQPARLVAIGGLSGSGKSTVAEALAPLIGPAPGARLIESDRARKALFGVSPETRLPDEAYRAEVSDQVYGSMAARAGGLLQGGCPVLADAVFDRADRRAAIALAAAEAEVPFTGLWLDVAPEVLRQRVAARRGGVSDATVQVLEAQLARDPGPMDWLTVDGGQPVDQVVAAMQRHL</sequence>
<dbReference type="Gene3D" id="3.90.1200.10">
    <property type="match status" value="1"/>
</dbReference>
<name>A0A8J3H2G7_9RHOB</name>
<organism evidence="2 3">
    <name type="scientific">Pseudodonghicola xiamenensis</name>
    <dbReference type="NCBI Taxonomy" id="337702"/>
    <lineage>
        <taxon>Bacteria</taxon>
        <taxon>Pseudomonadati</taxon>
        <taxon>Pseudomonadota</taxon>
        <taxon>Alphaproteobacteria</taxon>
        <taxon>Rhodobacterales</taxon>
        <taxon>Paracoccaceae</taxon>
        <taxon>Pseudodonghicola</taxon>
    </lineage>
</organism>